<name>U1Q8K4_9ACTO</name>
<proteinExistence type="predicted"/>
<dbReference type="Proteomes" id="UP000016536">
    <property type="component" value="Unassembled WGS sequence"/>
</dbReference>
<evidence type="ECO:0000313" key="2">
    <source>
        <dbReference type="Proteomes" id="UP000016536"/>
    </source>
</evidence>
<dbReference type="EMBL" id="AWSE01000068">
    <property type="protein sequence ID" value="ERH24165.1"/>
    <property type="molecule type" value="Genomic_DNA"/>
</dbReference>
<dbReference type="AlphaFoldDB" id="U1Q8K4"/>
<protein>
    <submittedName>
        <fullName evidence="1">Uncharacterized protein</fullName>
    </submittedName>
</protein>
<keyword evidence="2" id="KW-1185">Reference proteome</keyword>
<gene>
    <name evidence="1" type="ORF">HMPREF1979_01417</name>
</gene>
<sequence>MGRACVGAAVVGIGPEDAWGRGPTWGAEAALGWEGMKGALGADCG</sequence>
<reference evidence="1 2" key="1">
    <citation type="submission" date="2013-08" db="EMBL/GenBank/DDBJ databases">
        <authorList>
            <person name="Weinstock G."/>
            <person name="Sodergren E."/>
            <person name="Wylie T."/>
            <person name="Fulton L."/>
            <person name="Fulton R."/>
            <person name="Fronick C."/>
            <person name="O'Laughlin M."/>
            <person name="Godfrey J."/>
            <person name="Miner T."/>
            <person name="Herter B."/>
            <person name="Appelbaum E."/>
            <person name="Cordes M."/>
            <person name="Lek S."/>
            <person name="Wollam A."/>
            <person name="Pepin K.H."/>
            <person name="Palsikar V.B."/>
            <person name="Mitreva M."/>
            <person name="Wilson R.K."/>
        </authorList>
    </citation>
    <scope>NUCLEOTIDE SEQUENCE [LARGE SCALE GENOMIC DNA]</scope>
    <source>
        <strain evidence="1 2">F0542</strain>
    </source>
</reference>
<evidence type="ECO:0000313" key="1">
    <source>
        <dbReference type="EMBL" id="ERH24165.1"/>
    </source>
</evidence>
<dbReference type="HOGENOM" id="CLU_211292_0_0_11"/>
<organism evidence="1 2">
    <name type="scientific">Actinomyces johnsonii F0542</name>
    <dbReference type="NCBI Taxonomy" id="1321818"/>
    <lineage>
        <taxon>Bacteria</taxon>
        <taxon>Bacillati</taxon>
        <taxon>Actinomycetota</taxon>
        <taxon>Actinomycetes</taxon>
        <taxon>Actinomycetales</taxon>
        <taxon>Actinomycetaceae</taxon>
        <taxon>Actinomyces</taxon>
    </lineage>
</organism>
<accession>U1Q8K4</accession>
<comment type="caution">
    <text evidence="1">The sequence shown here is derived from an EMBL/GenBank/DDBJ whole genome shotgun (WGS) entry which is preliminary data.</text>
</comment>